<keyword evidence="7" id="KW-0676">Redox-active center</keyword>
<comment type="subunit">
    <text evidence="9">Monomer; active form. Homodimer; inactive form. The homodimer is probably linked by 1 2Fe-2S cluster.</text>
</comment>
<dbReference type="PANTHER" id="PTHR45694:SF5">
    <property type="entry name" value="GLUTAREDOXIN 2"/>
    <property type="match status" value="1"/>
</dbReference>
<dbReference type="RefSeq" id="XP_011502979.1">
    <property type="nucleotide sequence ID" value="XM_011504677.1"/>
</dbReference>
<comment type="similarity">
    <text evidence="2">Belongs to the glutaredoxin family.</text>
</comment>
<accession>A0AAJ7E0A8</accession>
<sequence>MFQGLCLFFQKQLQIIWQSSINSIKISIEDENEKYQHNLENSDESASSTTAFKMPITREEVNKLIISDKVVIFSKSNCPYCRMAKEVFDAIKQNYTAIELDKRNDTDDFQNILEDITGARSVPRVFVNGQFLGGGTDIKKLYQSGELVKKL</sequence>
<evidence type="ECO:0000256" key="7">
    <source>
        <dbReference type="ARBA" id="ARBA00023284"/>
    </source>
</evidence>
<reference evidence="13" key="1">
    <citation type="submission" date="2025-08" db="UniProtKB">
        <authorList>
            <consortium name="RefSeq"/>
        </authorList>
    </citation>
    <scope>IDENTIFICATION</scope>
</reference>
<evidence type="ECO:0000256" key="5">
    <source>
        <dbReference type="ARBA" id="ARBA00023157"/>
    </source>
</evidence>
<feature type="domain" description="Glutaredoxin" evidence="11">
    <location>
        <begin position="70"/>
        <end position="131"/>
    </location>
</feature>
<proteinExistence type="inferred from homology"/>
<organism evidence="12 13">
    <name type="scientific">Ceratosolen solmsi marchali</name>
    <dbReference type="NCBI Taxonomy" id="326594"/>
    <lineage>
        <taxon>Eukaryota</taxon>
        <taxon>Metazoa</taxon>
        <taxon>Ecdysozoa</taxon>
        <taxon>Arthropoda</taxon>
        <taxon>Hexapoda</taxon>
        <taxon>Insecta</taxon>
        <taxon>Pterygota</taxon>
        <taxon>Neoptera</taxon>
        <taxon>Endopterygota</taxon>
        <taxon>Hymenoptera</taxon>
        <taxon>Apocrita</taxon>
        <taxon>Proctotrupomorpha</taxon>
        <taxon>Chalcidoidea</taxon>
        <taxon>Agaonidae</taxon>
        <taxon>Agaoninae</taxon>
        <taxon>Ceratosolen</taxon>
    </lineage>
</organism>
<dbReference type="Proteomes" id="UP000695007">
    <property type="component" value="Unplaced"/>
</dbReference>
<dbReference type="GO" id="GO:0005737">
    <property type="term" value="C:cytoplasm"/>
    <property type="evidence" value="ECO:0007669"/>
    <property type="project" value="TreeGrafter"/>
</dbReference>
<dbReference type="SUPFAM" id="SSF52833">
    <property type="entry name" value="Thioredoxin-like"/>
    <property type="match status" value="1"/>
</dbReference>
<dbReference type="InterPro" id="IPR014025">
    <property type="entry name" value="Glutaredoxin_subgr"/>
</dbReference>
<keyword evidence="12" id="KW-1185">Reference proteome</keyword>
<dbReference type="PANTHER" id="PTHR45694">
    <property type="entry name" value="GLUTAREDOXIN 2"/>
    <property type="match status" value="1"/>
</dbReference>
<dbReference type="NCBIfam" id="TIGR02180">
    <property type="entry name" value="GRX_euk"/>
    <property type="match status" value="1"/>
</dbReference>
<evidence type="ECO:0000256" key="4">
    <source>
        <dbReference type="ARBA" id="ARBA00022982"/>
    </source>
</evidence>
<dbReference type="Gene3D" id="3.40.30.10">
    <property type="entry name" value="Glutaredoxin"/>
    <property type="match status" value="1"/>
</dbReference>
<protein>
    <recommendedName>
        <fullName evidence="10">Glutaredoxin-2, mitochondrial</fullName>
    </recommendedName>
</protein>
<dbReference type="AlphaFoldDB" id="A0AAJ7E0A8"/>
<dbReference type="GO" id="GO:0015038">
    <property type="term" value="F:glutathione disulfide oxidoreductase activity"/>
    <property type="evidence" value="ECO:0007669"/>
    <property type="project" value="TreeGrafter"/>
</dbReference>
<dbReference type="InterPro" id="IPR011767">
    <property type="entry name" value="GLR_AS"/>
</dbReference>
<comment type="function">
    <text evidence="1">Has a glutathione-disulfide oxidoreductase activity in the presence of NADPH and glutathione reductase. Reduces low molecular weight disulfides and proteins.</text>
</comment>
<evidence type="ECO:0000256" key="10">
    <source>
        <dbReference type="ARBA" id="ARBA00039819"/>
    </source>
</evidence>
<evidence type="ECO:0000256" key="1">
    <source>
        <dbReference type="ARBA" id="ARBA00002549"/>
    </source>
</evidence>
<dbReference type="PRINTS" id="PR00160">
    <property type="entry name" value="GLUTAREDOXIN"/>
</dbReference>
<dbReference type="InterPro" id="IPR011899">
    <property type="entry name" value="Glutaredoxin_euk/vir"/>
</dbReference>
<evidence type="ECO:0000256" key="2">
    <source>
        <dbReference type="ARBA" id="ARBA00007787"/>
    </source>
</evidence>
<keyword evidence="3" id="KW-0813">Transport</keyword>
<dbReference type="InterPro" id="IPR036249">
    <property type="entry name" value="Thioredoxin-like_sf"/>
</dbReference>
<evidence type="ECO:0000256" key="9">
    <source>
        <dbReference type="ARBA" id="ARBA00038558"/>
    </source>
</evidence>
<evidence type="ECO:0000256" key="8">
    <source>
        <dbReference type="ARBA" id="ARBA00037470"/>
    </source>
</evidence>
<dbReference type="FunFam" id="3.40.30.10:FF:000026">
    <property type="entry name" value="Glutaredoxin 2"/>
    <property type="match status" value="1"/>
</dbReference>
<comment type="function">
    <text evidence="8">Glutathione-dependent oxidoreductase that facilitates the maintenance of mitochondrial redox homeostasis upon induction of apoptosis by oxidative stress. Involved in response to hydrogen peroxide and regulation of apoptosis caused by oxidative stress. Acts as a very efficient catalyst of monothiol reactions because of its high affinity for protein glutathione-mixed disulfides. Can receive electrons not only from glutathione (GSH), but also from thioredoxin reductase supporting both monothiol and dithiol reactions. Efficiently catalyzes both glutathionylation and deglutathionylation of mitochondrial complex I, which in turn regulates the superoxide production by the complex. Overexpression decreases the susceptibility to apoptosis and prevents loss of cardiolipin and cytochrome c release.</text>
</comment>
<dbReference type="CDD" id="cd03419">
    <property type="entry name" value="GRX_GRXh_1_2_like"/>
    <property type="match status" value="1"/>
</dbReference>
<keyword evidence="6" id="KW-0318">Glutathionylation</keyword>
<dbReference type="PROSITE" id="PS00195">
    <property type="entry name" value="GLUTAREDOXIN_1"/>
    <property type="match status" value="1"/>
</dbReference>
<gene>
    <name evidence="13" type="primary">LOC105366283</name>
</gene>
<keyword evidence="5" id="KW-1015">Disulfide bond</keyword>
<evidence type="ECO:0000259" key="11">
    <source>
        <dbReference type="Pfam" id="PF00462"/>
    </source>
</evidence>
<name>A0AAJ7E0A8_9HYME</name>
<evidence type="ECO:0000256" key="6">
    <source>
        <dbReference type="ARBA" id="ARBA00023206"/>
    </source>
</evidence>
<evidence type="ECO:0000313" key="13">
    <source>
        <dbReference type="RefSeq" id="XP_011502979.1"/>
    </source>
</evidence>
<keyword evidence="4" id="KW-0249">Electron transport</keyword>
<dbReference type="GeneID" id="105366283"/>
<dbReference type="InterPro" id="IPR002109">
    <property type="entry name" value="Glutaredoxin"/>
</dbReference>
<dbReference type="KEGG" id="csol:105366283"/>
<evidence type="ECO:0000256" key="3">
    <source>
        <dbReference type="ARBA" id="ARBA00022448"/>
    </source>
</evidence>
<dbReference type="PROSITE" id="PS51354">
    <property type="entry name" value="GLUTAREDOXIN_2"/>
    <property type="match status" value="1"/>
</dbReference>
<dbReference type="GO" id="GO:0034599">
    <property type="term" value="P:cellular response to oxidative stress"/>
    <property type="evidence" value="ECO:0007669"/>
    <property type="project" value="TreeGrafter"/>
</dbReference>
<dbReference type="Pfam" id="PF00462">
    <property type="entry name" value="Glutaredoxin"/>
    <property type="match status" value="1"/>
</dbReference>
<evidence type="ECO:0000313" key="12">
    <source>
        <dbReference type="Proteomes" id="UP000695007"/>
    </source>
</evidence>